<sequence>MGMSVKLAMPVNVTITAEELDELLAERDAARQLRLERDVLQGDLRLVKAERDLAEERLRAYRRELFGAKSEARDAGQLGLFNEAEALTANAQPAQEDVPGTKGAAHTRNKRGRKPLDPKLPREVVRHDLPESERFCAHDGHALVEIGVEISEQLDVIPECHPAPARQACLPVLRSGHQSHAGPAAYYPPWPESRPRRPVPKALRTPQLTATRFVKLIGKLFAAESRSGRLAVSAATAPASALQRTRADRNLHSKMKTTEPDTKETYVMPDDLMQLDSDIDTTQVGACSHQEHLILVDAANNEIGSALKLPAHEQGLLHRAFSVFIVNRDGEILMQRRAAVKYHSAGRWSNTCCGHPRPGERVEVAALRRLGEEMGIACELKSVAVFQYRTDVGHGLIENEIDHLFIGVCDDAPLPTPEEVSEWMYIPPDALAASISQAPDDFSAWLPMAFNHVRPHLISG</sequence>
<feature type="region of interest" description="Disordered" evidence="12">
    <location>
        <begin position="90"/>
        <end position="120"/>
    </location>
</feature>
<evidence type="ECO:0000313" key="14">
    <source>
        <dbReference type="EMBL" id="SPS02734.1"/>
    </source>
</evidence>
<comment type="cofactor">
    <cofactor evidence="10">
        <name>Mn(2+)</name>
        <dbReference type="ChEBI" id="CHEBI:29035"/>
    </cofactor>
    <text evidence="10">Binds 1 Mn(2+) ion per subunit.</text>
</comment>
<comment type="pathway">
    <text evidence="1 10">Isoprenoid biosynthesis; dimethylallyl diphosphate biosynthesis; dimethylallyl diphosphate from isopentenyl diphosphate: step 1/1.</text>
</comment>
<dbReference type="Proteomes" id="UP000256805">
    <property type="component" value="Unassembled WGS sequence"/>
</dbReference>
<dbReference type="AlphaFoldDB" id="A0A375JC38"/>
<feature type="binding site" evidence="10">
    <location>
        <position position="318"/>
    </location>
    <ligand>
        <name>Mn(2+)</name>
        <dbReference type="ChEBI" id="CHEBI:29035"/>
    </ligand>
</feature>
<keyword evidence="8 10" id="KW-0414">Isoprene biosynthesis</keyword>
<evidence type="ECO:0000259" key="13">
    <source>
        <dbReference type="PROSITE" id="PS51462"/>
    </source>
</evidence>
<evidence type="ECO:0000256" key="12">
    <source>
        <dbReference type="SAM" id="MobiDB-lite"/>
    </source>
</evidence>
<dbReference type="InterPro" id="IPR000086">
    <property type="entry name" value="NUDIX_hydrolase_dom"/>
</dbReference>
<evidence type="ECO:0000256" key="7">
    <source>
        <dbReference type="ARBA" id="ARBA00023211"/>
    </source>
</evidence>
<feature type="binding site" evidence="10">
    <location>
        <position position="355"/>
    </location>
    <ligand>
        <name>Mn(2+)</name>
        <dbReference type="ChEBI" id="CHEBI:29035"/>
    </ligand>
</feature>
<dbReference type="Gene3D" id="3.90.79.10">
    <property type="entry name" value="Nucleoside Triphosphate Pyrophosphohydrolase"/>
    <property type="match status" value="1"/>
</dbReference>
<dbReference type="EMBL" id="OVTA01000090">
    <property type="protein sequence ID" value="SPS02734.1"/>
    <property type="molecule type" value="Genomic_DNA"/>
</dbReference>
<dbReference type="GO" id="GO:0009240">
    <property type="term" value="P:isopentenyl diphosphate biosynthetic process"/>
    <property type="evidence" value="ECO:0007669"/>
    <property type="project" value="TreeGrafter"/>
</dbReference>
<protein>
    <recommendedName>
        <fullName evidence="3 10">Isopentenyl-diphosphate Delta-isomerase</fullName>
        <shortName evidence="10">IPP isomerase</shortName>
        <ecNumber evidence="3 10">5.3.3.2</ecNumber>
    </recommendedName>
    <alternativeName>
        <fullName evidence="10">IPP:DMAPP isomerase</fullName>
    </alternativeName>
    <alternativeName>
        <fullName evidence="10">Isopentenyl pyrophosphate isomerase</fullName>
    </alternativeName>
</protein>
<evidence type="ECO:0000256" key="3">
    <source>
        <dbReference type="ARBA" id="ARBA00012057"/>
    </source>
</evidence>
<feature type="binding site" evidence="10">
    <location>
        <position position="312"/>
    </location>
    <ligand>
        <name>Mn(2+)</name>
        <dbReference type="ChEBI" id="CHEBI:29035"/>
    </ligand>
</feature>
<evidence type="ECO:0000256" key="1">
    <source>
        <dbReference type="ARBA" id="ARBA00004826"/>
    </source>
</evidence>
<keyword evidence="4 10" id="KW-0963">Cytoplasm</keyword>
<evidence type="ECO:0000256" key="2">
    <source>
        <dbReference type="ARBA" id="ARBA00007579"/>
    </source>
</evidence>
<keyword evidence="11" id="KW-0175">Coiled coil</keyword>
<feature type="binding site" evidence="10">
    <location>
        <position position="398"/>
    </location>
    <ligand>
        <name>Mn(2+)</name>
        <dbReference type="ChEBI" id="CHEBI:29035"/>
    </ligand>
</feature>
<feature type="active site" evidence="10">
    <location>
        <position position="353"/>
    </location>
</feature>
<keyword evidence="5 10" id="KW-0479">Metal-binding</keyword>
<dbReference type="PROSITE" id="PS51462">
    <property type="entry name" value="NUDIX"/>
    <property type="match status" value="1"/>
</dbReference>
<comment type="catalytic activity">
    <reaction evidence="10">
        <text>isopentenyl diphosphate = dimethylallyl diphosphate</text>
        <dbReference type="Rhea" id="RHEA:23284"/>
        <dbReference type="ChEBI" id="CHEBI:57623"/>
        <dbReference type="ChEBI" id="CHEBI:128769"/>
        <dbReference type="EC" id="5.3.3.2"/>
    </reaction>
</comment>
<reference evidence="14 15" key="1">
    <citation type="submission" date="2018-01" db="EMBL/GenBank/DDBJ databases">
        <authorList>
            <person name="Gaut B.S."/>
            <person name="Morton B.R."/>
            <person name="Clegg M.T."/>
            <person name="Duvall M.R."/>
        </authorList>
    </citation>
    <scope>NUCLEOTIDE SEQUENCE [LARGE SCALE GENOMIC DNA]</scope>
    <source>
        <strain evidence="14">Cupriavidus taiwanensis cmp 52</strain>
    </source>
</reference>
<feature type="active site" evidence="10">
    <location>
        <position position="400"/>
    </location>
</feature>
<dbReference type="SUPFAM" id="SSF55811">
    <property type="entry name" value="Nudix"/>
    <property type="match status" value="1"/>
</dbReference>
<proteinExistence type="inferred from homology"/>
<dbReference type="GO" id="GO:0005737">
    <property type="term" value="C:cytoplasm"/>
    <property type="evidence" value="ECO:0007669"/>
    <property type="project" value="UniProtKB-SubCell"/>
</dbReference>
<dbReference type="CDD" id="cd02885">
    <property type="entry name" value="NUDIX_IPP_Isomerase"/>
    <property type="match status" value="1"/>
</dbReference>
<dbReference type="Pfam" id="PF00293">
    <property type="entry name" value="NUDIX"/>
    <property type="match status" value="1"/>
</dbReference>
<dbReference type="InterPro" id="IPR011876">
    <property type="entry name" value="IsopentenylPP_isomerase_typ1"/>
</dbReference>
<gene>
    <name evidence="10" type="primary">idi</name>
    <name evidence="14" type="ORF">CBM2634_U260005</name>
</gene>
<evidence type="ECO:0000256" key="10">
    <source>
        <dbReference type="HAMAP-Rule" id="MF_00202"/>
    </source>
</evidence>
<name>A0A375JC38_9BURK</name>
<keyword evidence="9 10" id="KW-0413">Isomerase</keyword>
<keyword evidence="7 10" id="KW-0464">Manganese</keyword>
<dbReference type="InterPro" id="IPR015797">
    <property type="entry name" value="NUDIX_hydrolase-like_dom_sf"/>
</dbReference>
<dbReference type="GO" id="GO:0050992">
    <property type="term" value="P:dimethylallyl diphosphate biosynthetic process"/>
    <property type="evidence" value="ECO:0007669"/>
    <property type="project" value="UniProtKB-UniRule"/>
</dbReference>
<comment type="cofactor">
    <cofactor evidence="10">
        <name>Mg(2+)</name>
        <dbReference type="ChEBI" id="CHEBI:18420"/>
    </cofactor>
    <text evidence="10">Binds 1 Mg(2+) ion per subunit. The magnesium ion binds only when substrate is bound.</text>
</comment>
<evidence type="ECO:0000256" key="4">
    <source>
        <dbReference type="ARBA" id="ARBA00022490"/>
    </source>
</evidence>
<feature type="binding site" evidence="10">
    <location>
        <position position="400"/>
    </location>
    <ligand>
        <name>Mn(2+)</name>
        <dbReference type="ChEBI" id="CHEBI:29035"/>
    </ligand>
</feature>
<dbReference type="GO" id="GO:0046872">
    <property type="term" value="F:metal ion binding"/>
    <property type="evidence" value="ECO:0007669"/>
    <property type="project" value="UniProtKB-KW"/>
</dbReference>
<comment type="subcellular location">
    <subcellularLocation>
        <location evidence="10">Cytoplasm</location>
    </subcellularLocation>
</comment>
<feature type="binding site" evidence="10">
    <location>
        <position position="373"/>
    </location>
    <ligand>
        <name>Mg(2+)</name>
        <dbReference type="ChEBI" id="CHEBI:18420"/>
    </ligand>
</feature>
<evidence type="ECO:0000256" key="6">
    <source>
        <dbReference type="ARBA" id="ARBA00022842"/>
    </source>
</evidence>
<comment type="function">
    <text evidence="10">Catalyzes the 1,3-allylic rearrangement of the homoallylic substrate isopentenyl (IPP) to its highly electrophilic allylic isomer, dimethylallyl diphosphate (DMAPP).</text>
</comment>
<keyword evidence="6 10" id="KW-0460">Magnesium</keyword>
<evidence type="ECO:0000256" key="5">
    <source>
        <dbReference type="ARBA" id="ARBA00022723"/>
    </source>
</evidence>
<dbReference type="EC" id="5.3.3.2" evidence="3 10"/>
<evidence type="ECO:0000256" key="11">
    <source>
        <dbReference type="SAM" id="Coils"/>
    </source>
</evidence>
<feature type="domain" description="Nudix hydrolase" evidence="13">
    <location>
        <begin position="316"/>
        <end position="448"/>
    </location>
</feature>
<accession>A0A375JC38</accession>
<dbReference type="UniPathway" id="UPA00059">
    <property type="reaction ID" value="UER00104"/>
</dbReference>
<dbReference type="NCBIfam" id="TIGR02150">
    <property type="entry name" value="IPP_isom_1"/>
    <property type="match status" value="1"/>
</dbReference>
<feature type="coiled-coil region" evidence="11">
    <location>
        <begin position="30"/>
        <end position="71"/>
    </location>
</feature>
<evidence type="ECO:0000313" key="15">
    <source>
        <dbReference type="Proteomes" id="UP000256805"/>
    </source>
</evidence>
<dbReference type="PANTHER" id="PTHR10885:SF0">
    <property type="entry name" value="ISOPENTENYL-DIPHOSPHATE DELTA-ISOMERASE"/>
    <property type="match status" value="1"/>
</dbReference>
<organism evidence="14 15">
    <name type="scientific">Cupriavidus taiwanensis</name>
    <dbReference type="NCBI Taxonomy" id="164546"/>
    <lineage>
        <taxon>Bacteria</taxon>
        <taxon>Pseudomonadati</taxon>
        <taxon>Pseudomonadota</taxon>
        <taxon>Betaproteobacteria</taxon>
        <taxon>Burkholderiales</taxon>
        <taxon>Burkholderiaceae</taxon>
        <taxon>Cupriavidus</taxon>
    </lineage>
</organism>
<dbReference type="PANTHER" id="PTHR10885">
    <property type="entry name" value="ISOPENTENYL-DIPHOSPHATE DELTA-ISOMERASE"/>
    <property type="match status" value="1"/>
</dbReference>
<dbReference type="HAMAP" id="MF_00202">
    <property type="entry name" value="Idi"/>
    <property type="match status" value="1"/>
</dbReference>
<comment type="similarity">
    <text evidence="2 10">Belongs to the IPP isomerase type 1 family.</text>
</comment>
<dbReference type="Pfam" id="PF13007">
    <property type="entry name" value="LZ_Tnp_IS66"/>
    <property type="match status" value="1"/>
</dbReference>
<dbReference type="InterPro" id="IPR056375">
    <property type="entry name" value="Idi_bact"/>
</dbReference>
<dbReference type="InterPro" id="IPR024463">
    <property type="entry name" value="Transposase_TnpC_homeodom"/>
</dbReference>
<evidence type="ECO:0000256" key="9">
    <source>
        <dbReference type="ARBA" id="ARBA00023235"/>
    </source>
</evidence>
<dbReference type="GO" id="GO:0004452">
    <property type="term" value="F:isopentenyl-diphosphate delta-isomerase activity"/>
    <property type="evidence" value="ECO:0007669"/>
    <property type="project" value="UniProtKB-UniRule"/>
</dbReference>
<evidence type="ECO:0000256" key="8">
    <source>
        <dbReference type="ARBA" id="ARBA00023229"/>
    </source>
</evidence>
<dbReference type="NCBIfam" id="NF002995">
    <property type="entry name" value="PRK03759.1"/>
    <property type="match status" value="1"/>
</dbReference>